<reference evidence="1" key="1">
    <citation type="submission" date="2022-07" db="EMBL/GenBank/DDBJ databases">
        <title>Genome Sequence of Phlebia brevispora.</title>
        <authorList>
            <person name="Buettner E."/>
        </authorList>
    </citation>
    <scope>NUCLEOTIDE SEQUENCE</scope>
    <source>
        <strain evidence="1">MPL23</strain>
    </source>
</reference>
<comment type="caution">
    <text evidence="1">The sequence shown here is derived from an EMBL/GenBank/DDBJ whole genome shotgun (WGS) entry which is preliminary data.</text>
</comment>
<evidence type="ECO:0000313" key="1">
    <source>
        <dbReference type="EMBL" id="KAJ3533784.1"/>
    </source>
</evidence>
<organism evidence="1 2">
    <name type="scientific">Phlebia brevispora</name>
    <dbReference type="NCBI Taxonomy" id="194682"/>
    <lineage>
        <taxon>Eukaryota</taxon>
        <taxon>Fungi</taxon>
        <taxon>Dikarya</taxon>
        <taxon>Basidiomycota</taxon>
        <taxon>Agaricomycotina</taxon>
        <taxon>Agaricomycetes</taxon>
        <taxon>Polyporales</taxon>
        <taxon>Meruliaceae</taxon>
        <taxon>Phlebia</taxon>
    </lineage>
</organism>
<accession>A0ACC1S850</accession>
<gene>
    <name evidence="1" type="ORF">NM688_g7234</name>
</gene>
<evidence type="ECO:0000313" key="2">
    <source>
        <dbReference type="Proteomes" id="UP001148662"/>
    </source>
</evidence>
<protein>
    <submittedName>
        <fullName evidence="1">Uncharacterized protein</fullName>
    </submittedName>
</protein>
<proteinExistence type="predicted"/>
<dbReference type="Proteomes" id="UP001148662">
    <property type="component" value="Unassembled WGS sequence"/>
</dbReference>
<sequence length="103" mass="11841">MLPLPIEGSSDKTIYTPAIVTKIYQLFRDKFFTEWNTYPGHYFHAGAWWTRCSLQVWNEVIAGVCFLQWLTLTMAGTQLSDFDYVAAALNAVCKEIKDDILKL</sequence>
<keyword evidence="2" id="KW-1185">Reference proteome</keyword>
<dbReference type="EMBL" id="JANHOG010001647">
    <property type="protein sequence ID" value="KAJ3533784.1"/>
    <property type="molecule type" value="Genomic_DNA"/>
</dbReference>
<name>A0ACC1S850_9APHY</name>